<protein>
    <recommendedName>
        <fullName evidence="3">Right handed beta helix domain-containing protein</fullName>
    </recommendedName>
</protein>
<evidence type="ECO:0000313" key="1">
    <source>
        <dbReference type="EMBL" id="MEB3101075.1"/>
    </source>
</evidence>
<dbReference type="Proteomes" id="UP001310386">
    <property type="component" value="Unassembled WGS sequence"/>
</dbReference>
<organism evidence="1 2">
    <name type="scientific">Ferviditalea candida</name>
    <dbReference type="NCBI Taxonomy" id="3108399"/>
    <lineage>
        <taxon>Bacteria</taxon>
        <taxon>Bacillati</taxon>
        <taxon>Bacillota</taxon>
        <taxon>Bacilli</taxon>
        <taxon>Bacillales</taxon>
        <taxon>Paenibacillaceae</taxon>
        <taxon>Ferviditalea</taxon>
    </lineage>
</organism>
<evidence type="ECO:0000313" key="2">
    <source>
        <dbReference type="Proteomes" id="UP001310386"/>
    </source>
</evidence>
<dbReference type="RefSeq" id="WP_371753189.1">
    <property type="nucleotide sequence ID" value="NZ_JAYJLD010000005.1"/>
</dbReference>
<gene>
    <name evidence="1" type="ORF">VF724_05300</name>
</gene>
<keyword evidence="2" id="KW-1185">Reference proteome</keyword>
<dbReference type="EMBL" id="JAYJLD010000005">
    <property type="protein sequence ID" value="MEB3101075.1"/>
    <property type="molecule type" value="Genomic_DNA"/>
</dbReference>
<name>A0ABU5ZEZ6_9BACL</name>
<reference evidence="1" key="1">
    <citation type="submission" date="2023-12" db="EMBL/GenBank/DDBJ databases">
        <title>Fervidustalea candida gen. nov., sp. nov., a novel member of the family Paenibacillaceae isolated from a geothermal area.</title>
        <authorList>
            <person name="Li W.-J."/>
            <person name="Jiao J.-Y."/>
            <person name="Chen Y."/>
        </authorList>
    </citation>
    <scope>NUCLEOTIDE SEQUENCE</scope>
    <source>
        <strain evidence="1">SYSU GA230002</strain>
    </source>
</reference>
<accession>A0ABU5ZEZ6</accession>
<comment type="caution">
    <text evidence="1">The sequence shown here is derived from an EMBL/GenBank/DDBJ whole genome shotgun (WGS) entry which is preliminary data.</text>
</comment>
<proteinExistence type="predicted"/>
<sequence length="163" mass="18325">MGNKAVVIFNKLDVTNIDNNSGIFIGNNYANGWNTFMKTNNGFGHSGDHSIISYNRSAVIDNDMIDAPMTNYSMMVDRRQYERNHTFVHLDSIEVNNMDMNSSVSVGETNQNEWGNFEKNNFGNGRFVGNSIIPNNKSIIKDNDIVDNPVEDYEHFAPAGSTF</sequence>
<evidence type="ECO:0008006" key="3">
    <source>
        <dbReference type="Google" id="ProtNLM"/>
    </source>
</evidence>